<evidence type="ECO:0000256" key="1">
    <source>
        <dbReference type="SAM" id="MobiDB-lite"/>
    </source>
</evidence>
<gene>
    <name evidence="3" type="ORF">PLOB_00040264</name>
</gene>
<feature type="transmembrane region" description="Helical" evidence="2">
    <location>
        <begin position="36"/>
        <end position="56"/>
    </location>
</feature>
<keyword evidence="4" id="KW-1185">Reference proteome</keyword>
<dbReference type="Proteomes" id="UP001159405">
    <property type="component" value="Unassembled WGS sequence"/>
</dbReference>
<protein>
    <recommendedName>
        <fullName evidence="5">Transmembrane protein</fullName>
    </recommendedName>
</protein>
<keyword evidence="2" id="KW-0472">Membrane</keyword>
<organism evidence="3 4">
    <name type="scientific">Porites lobata</name>
    <dbReference type="NCBI Taxonomy" id="104759"/>
    <lineage>
        <taxon>Eukaryota</taxon>
        <taxon>Metazoa</taxon>
        <taxon>Cnidaria</taxon>
        <taxon>Anthozoa</taxon>
        <taxon>Hexacorallia</taxon>
        <taxon>Scleractinia</taxon>
        <taxon>Fungiina</taxon>
        <taxon>Poritidae</taxon>
        <taxon>Porites</taxon>
    </lineage>
</organism>
<feature type="compositionally biased region" description="Basic residues" evidence="1">
    <location>
        <begin position="167"/>
        <end position="177"/>
    </location>
</feature>
<feature type="transmembrane region" description="Helical" evidence="2">
    <location>
        <begin position="62"/>
        <end position="81"/>
    </location>
</feature>
<sequence length="183" mass="20172">MDTSETGTETSTNIATTTRLTNMPRNQHKSCRLSRLAPLICVFVGCSLTVVGQVASQKSCEIAGPVVIAMGGLLLIFLTFWDSRNKLTDDTCSGEGEVVNTPQTFSNKCLNNEAADLGSIHHFEIFTPTEESITEMVPPSYEIAVVEKENTSKKPMEQWEVDDNGRIKKHPTLHAKKSVQEEN</sequence>
<evidence type="ECO:0008006" key="5">
    <source>
        <dbReference type="Google" id="ProtNLM"/>
    </source>
</evidence>
<evidence type="ECO:0000256" key="2">
    <source>
        <dbReference type="SAM" id="Phobius"/>
    </source>
</evidence>
<proteinExistence type="predicted"/>
<accession>A0ABN8PD77</accession>
<name>A0ABN8PD77_9CNID</name>
<dbReference type="EMBL" id="CALNXK010000061">
    <property type="protein sequence ID" value="CAH3138684.1"/>
    <property type="molecule type" value="Genomic_DNA"/>
</dbReference>
<comment type="caution">
    <text evidence="3">The sequence shown here is derived from an EMBL/GenBank/DDBJ whole genome shotgun (WGS) entry which is preliminary data.</text>
</comment>
<reference evidence="3 4" key="1">
    <citation type="submission" date="2022-05" db="EMBL/GenBank/DDBJ databases">
        <authorList>
            <consortium name="Genoscope - CEA"/>
            <person name="William W."/>
        </authorList>
    </citation>
    <scope>NUCLEOTIDE SEQUENCE [LARGE SCALE GENOMIC DNA]</scope>
</reference>
<feature type="region of interest" description="Disordered" evidence="1">
    <location>
        <begin position="152"/>
        <end position="183"/>
    </location>
</feature>
<keyword evidence="2" id="KW-1133">Transmembrane helix</keyword>
<evidence type="ECO:0000313" key="4">
    <source>
        <dbReference type="Proteomes" id="UP001159405"/>
    </source>
</evidence>
<keyword evidence="2" id="KW-0812">Transmembrane</keyword>
<evidence type="ECO:0000313" key="3">
    <source>
        <dbReference type="EMBL" id="CAH3138684.1"/>
    </source>
</evidence>